<evidence type="ECO:0000256" key="2">
    <source>
        <dbReference type="ARBA" id="ARBA00008335"/>
    </source>
</evidence>
<feature type="transmembrane region" description="Helical" evidence="8">
    <location>
        <begin position="339"/>
        <end position="365"/>
    </location>
</feature>
<keyword evidence="5 8" id="KW-0812">Transmembrane</keyword>
<protein>
    <submittedName>
        <fullName evidence="10">MFS transporter</fullName>
    </submittedName>
</protein>
<feature type="transmembrane region" description="Helical" evidence="8">
    <location>
        <begin position="74"/>
        <end position="92"/>
    </location>
</feature>
<feature type="transmembrane region" description="Helical" evidence="8">
    <location>
        <begin position="265"/>
        <end position="294"/>
    </location>
</feature>
<feature type="transmembrane region" description="Helical" evidence="8">
    <location>
        <begin position="161"/>
        <end position="179"/>
    </location>
</feature>
<reference evidence="10 11" key="1">
    <citation type="submission" date="2017-08" db="EMBL/GenBank/DDBJ databases">
        <title>Whole genome sequences of 6 clinical strains closest to Corynebacterium imitans.</title>
        <authorList>
            <person name="Bernier A.-M."/>
            <person name="Burdz T."/>
            <person name="Bernard K."/>
        </authorList>
    </citation>
    <scope>NUCLEOTIDE SEQUENCE [LARGE SCALE GENOMIC DNA]</scope>
    <source>
        <strain evidence="10 11">NML93-0607</strain>
    </source>
</reference>
<feature type="domain" description="Major facilitator superfamily (MFS) profile" evidence="9">
    <location>
        <begin position="8"/>
        <end position="372"/>
    </location>
</feature>
<dbReference type="Pfam" id="PF07690">
    <property type="entry name" value="MFS_1"/>
    <property type="match status" value="1"/>
</dbReference>
<name>A0ABX4H9V6_9CORY</name>
<keyword evidence="7 8" id="KW-0472">Membrane</keyword>
<keyword evidence="4" id="KW-1003">Cell membrane</keyword>
<comment type="similarity">
    <text evidence="2">Belongs to the major facilitator superfamily.</text>
</comment>
<feature type="transmembrane region" description="Helical" evidence="8">
    <location>
        <begin position="200"/>
        <end position="222"/>
    </location>
</feature>
<dbReference type="InterPro" id="IPR011701">
    <property type="entry name" value="MFS"/>
</dbReference>
<feature type="transmembrane region" description="Helical" evidence="8">
    <location>
        <begin position="132"/>
        <end position="155"/>
    </location>
</feature>
<evidence type="ECO:0000256" key="3">
    <source>
        <dbReference type="ARBA" id="ARBA00022448"/>
    </source>
</evidence>
<dbReference type="SUPFAM" id="SSF103473">
    <property type="entry name" value="MFS general substrate transporter"/>
    <property type="match status" value="1"/>
</dbReference>
<evidence type="ECO:0000256" key="4">
    <source>
        <dbReference type="ARBA" id="ARBA00022475"/>
    </source>
</evidence>
<gene>
    <name evidence="10" type="ORF">CKJ81_05955</name>
</gene>
<sequence length="381" mass="39688">MSTHDRFRHFLILAGGFIGPFLGQSIAVVLPEFAADFGITLRQASLTMTAFMLPFATMMLFSTYLVRNVEPAKVVRCAFCVIAAAAVVLALAPNWWTFLIAFVAAALANAFTSPLLQVILKAMTREEELGKALGSYQAMQSCGLFSAPLLAGLSVQFTSWRAMYVVLFFLTITIAVAGLPSTPPAGESAPREGRLLSWTAVRAAVTLLAIGTCVIGLGFLLALYVGEKFGADPVVRGVVVMAGGFTSFIFARWAGSLSDRFGARIVTSGGLIVAAIALLALCIAPSLVLAAALWGIAVLAAQGTQISINVLTLRAPGGAQILSTVQAFRFYGNALTPLIFLPIYGVGGAWAFVGAAGMLLVLGGISATGGDRGRSGRGANA</sequence>
<comment type="caution">
    <text evidence="10">The sequence shown here is derived from an EMBL/GenBank/DDBJ whole genome shotgun (WGS) entry which is preliminary data.</text>
</comment>
<evidence type="ECO:0000313" key="10">
    <source>
        <dbReference type="EMBL" id="PAT06096.1"/>
    </source>
</evidence>
<organism evidence="10 11">
    <name type="scientific">Corynebacterium hadale</name>
    <dbReference type="NCBI Taxonomy" id="2026255"/>
    <lineage>
        <taxon>Bacteria</taxon>
        <taxon>Bacillati</taxon>
        <taxon>Actinomycetota</taxon>
        <taxon>Actinomycetes</taxon>
        <taxon>Mycobacteriales</taxon>
        <taxon>Corynebacteriaceae</taxon>
        <taxon>Corynebacterium</taxon>
    </lineage>
</organism>
<accession>A0ABX4H9V6</accession>
<evidence type="ECO:0000256" key="7">
    <source>
        <dbReference type="ARBA" id="ARBA00023136"/>
    </source>
</evidence>
<evidence type="ECO:0000259" key="9">
    <source>
        <dbReference type="PROSITE" id="PS50850"/>
    </source>
</evidence>
<proteinExistence type="inferred from homology"/>
<keyword evidence="6 8" id="KW-1133">Transmembrane helix</keyword>
<evidence type="ECO:0000313" key="11">
    <source>
        <dbReference type="Proteomes" id="UP000218281"/>
    </source>
</evidence>
<dbReference type="Proteomes" id="UP000218281">
    <property type="component" value="Unassembled WGS sequence"/>
</dbReference>
<dbReference type="Gene3D" id="1.20.1250.20">
    <property type="entry name" value="MFS general substrate transporter like domains"/>
    <property type="match status" value="2"/>
</dbReference>
<dbReference type="EMBL" id="NSGO01000005">
    <property type="protein sequence ID" value="PAT06096.1"/>
    <property type="molecule type" value="Genomic_DNA"/>
</dbReference>
<evidence type="ECO:0000256" key="5">
    <source>
        <dbReference type="ARBA" id="ARBA00022692"/>
    </source>
</evidence>
<evidence type="ECO:0000256" key="6">
    <source>
        <dbReference type="ARBA" id="ARBA00022989"/>
    </source>
</evidence>
<keyword evidence="11" id="KW-1185">Reference proteome</keyword>
<feature type="transmembrane region" description="Helical" evidence="8">
    <location>
        <begin position="43"/>
        <end position="62"/>
    </location>
</feature>
<evidence type="ECO:0000256" key="1">
    <source>
        <dbReference type="ARBA" id="ARBA00004651"/>
    </source>
</evidence>
<dbReference type="PANTHER" id="PTHR43271">
    <property type="entry name" value="BLL2771 PROTEIN"/>
    <property type="match status" value="1"/>
</dbReference>
<evidence type="ECO:0000256" key="8">
    <source>
        <dbReference type="SAM" id="Phobius"/>
    </source>
</evidence>
<feature type="transmembrane region" description="Helical" evidence="8">
    <location>
        <begin position="234"/>
        <end position="253"/>
    </location>
</feature>
<dbReference type="InterPro" id="IPR020846">
    <property type="entry name" value="MFS_dom"/>
</dbReference>
<comment type="subcellular location">
    <subcellularLocation>
        <location evidence="1">Cell membrane</location>
        <topology evidence="1">Multi-pass membrane protein</topology>
    </subcellularLocation>
</comment>
<keyword evidence="3" id="KW-0813">Transport</keyword>
<dbReference type="InterPro" id="IPR036259">
    <property type="entry name" value="MFS_trans_sf"/>
</dbReference>
<dbReference type="PANTHER" id="PTHR43271:SF2">
    <property type="entry name" value="BLL2771 PROTEIN"/>
    <property type="match status" value="1"/>
</dbReference>
<dbReference type="PROSITE" id="PS50850">
    <property type="entry name" value="MFS"/>
    <property type="match status" value="1"/>
</dbReference>
<dbReference type="RefSeq" id="WP_095535594.1">
    <property type="nucleotide sequence ID" value="NZ_NSGO01000005.1"/>
</dbReference>